<dbReference type="SUPFAM" id="SSF53807">
    <property type="entry name" value="Helical backbone' metal receptor"/>
    <property type="match status" value="1"/>
</dbReference>
<dbReference type="PANTHER" id="PTHR42953">
    <property type="entry name" value="HIGH-AFFINITY ZINC UPTAKE SYSTEM PROTEIN ZNUA-RELATED"/>
    <property type="match status" value="1"/>
</dbReference>
<dbReference type="Gene3D" id="3.40.50.1980">
    <property type="entry name" value="Nitrogenase molybdenum iron protein domain"/>
    <property type="match status" value="2"/>
</dbReference>
<evidence type="ECO:0000256" key="4">
    <source>
        <dbReference type="ARBA" id="ARBA00022729"/>
    </source>
</evidence>
<feature type="compositionally biased region" description="Basic and acidic residues" evidence="6">
    <location>
        <begin position="139"/>
        <end position="192"/>
    </location>
</feature>
<dbReference type="PRINTS" id="PR00690">
    <property type="entry name" value="ADHESNFAMILY"/>
</dbReference>
<evidence type="ECO:0000313" key="9">
    <source>
        <dbReference type="Proteomes" id="UP000589036"/>
    </source>
</evidence>
<comment type="similarity">
    <text evidence="5">Belongs to the bacterial solute-binding protein 9 family.</text>
</comment>
<dbReference type="RefSeq" id="WP_179646193.1">
    <property type="nucleotide sequence ID" value="NZ_BAAAYY010000045.1"/>
</dbReference>
<dbReference type="GO" id="GO:0046872">
    <property type="term" value="F:metal ion binding"/>
    <property type="evidence" value="ECO:0007669"/>
    <property type="project" value="UniProtKB-KW"/>
</dbReference>
<dbReference type="InterPro" id="IPR050492">
    <property type="entry name" value="Bact_metal-bind_prot9"/>
</dbReference>
<evidence type="ECO:0000313" key="8">
    <source>
        <dbReference type="EMBL" id="NYE50767.1"/>
    </source>
</evidence>
<dbReference type="EMBL" id="JACCCC010000001">
    <property type="protein sequence ID" value="NYE50767.1"/>
    <property type="molecule type" value="Genomic_DNA"/>
</dbReference>
<evidence type="ECO:0000256" key="6">
    <source>
        <dbReference type="SAM" id="MobiDB-lite"/>
    </source>
</evidence>
<dbReference type="GO" id="GO:0007155">
    <property type="term" value="P:cell adhesion"/>
    <property type="evidence" value="ECO:0007669"/>
    <property type="project" value="InterPro"/>
</dbReference>
<gene>
    <name evidence="8" type="ORF">HDA32_005887</name>
</gene>
<proteinExistence type="inferred from homology"/>
<reference evidence="8 9" key="1">
    <citation type="submission" date="2020-07" db="EMBL/GenBank/DDBJ databases">
        <title>Sequencing the genomes of 1000 actinobacteria strains.</title>
        <authorList>
            <person name="Klenk H.-P."/>
        </authorList>
    </citation>
    <scope>NUCLEOTIDE SEQUENCE [LARGE SCALE GENOMIC DNA]</scope>
    <source>
        <strain evidence="8 9">CXB654</strain>
    </source>
</reference>
<dbReference type="Pfam" id="PF01297">
    <property type="entry name" value="ZnuA"/>
    <property type="match status" value="1"/>
</dbReference>
<dbReference type="InterPro" id="IPR006127">
    <property type="entry name" value="ZnuA-like"/>
</dbReference>
<dbReference type="Proteomes" id="UP000589036">
    <property type="component" value="Unassembled WGS sequence"/>
</dbReference>
<name>A0A852U580_9ACTN</name>
<feature type="region of interest" description="Disordered" evidence="6">
    <location>
        <begin position="121"/>
        <end position="192"/>
    </location>
</feature>
<dbReference type="GO" id="GO:0030001">
    <property type="term" value="P:metal ion transport"/>
    <property type="evidence" value="ECO:0007669"/>
    <property type="project" value="InterPro"/>
</dbReference>
<comment type="caution">
    <text evidence="8">The sequence shown here is derived from an EMBL/GenBank/DDBJ whole genome shotgun (WGS) entry which is preliminary data.</text>
</comment>
<organism evidence="8 9">
    <name type="scientific">Spinactinospora alkalitolerans</name>
    <dbReference type="NCBI Taxonomy" id="687207"/>
    <lineage>
        <taxon>Bacteria</taxon>
        <taxon>Bacillati</taxon>
        <taxon>Actinomycetota</taxon>
        <taxon>Actinomycetes</taxon>
        <taxon>Streptosporangiales</taxon>
        <taxon>Nocardiopsidaceae</taxon>
        <taxon>Spinactinospora</taxon>
    </lineage>
</organism>
<evidence type="ECO:0000256" key="2">
    <source>
        <dbReference type="ARBA" id="ARBA00022448"/>
    </source>
</evidence>
<keyword evidence="4 7" id="KW-0732">Signal</keyword>
<feature type="signal peptide" evidence="7">
    <location>
        <begin position="1"/>
        <end position="23"/>
    </location>
</feature>
<evidence type="ECO:0000256" key="5">
    <source>
        <dbReference type="RuleBase" id="RU003512"/>
    </source>
</evidence>
<dbReference type="GO" id="GO:0030313">
    <property type="term" value="C:cell envelope"/>
    <property type="evidence" value="ECO:0007669"/>
    <property type="project" value="UniProtKB-SubCell"/>
</dbReference>
<dbReference type="InterPro" id="IPR006128">
    <property type="entry name" value="Lipoprotein_PsaA-like"/>
</dbReference>
<dbReference type="PROSITE" id="PS51257">
    <property type="entry name" value="PROKAR_LIPOPROTEIN"/>
    <property type="match status" value="1"/>
</dbReference>
<sequence length="364" mass="37724">MFERAKKVTAPLAGLVVPLLAVSACGGADEAAPADGGGLRVVASTNVWGDVVRAVGGDAVEVTSIIDDVNVDPHSYESSPAEAAEVADADLVIYNGGGYDAFMENLVANTDAPVIQAVRTAEDGAEEGEERPAPAQGGEEEHAGHEDGAEGGDHAHDGEEHGDEAGHGEEHGDEAGHGDEGGDPHAGHDHSGNEHIWYDVHAVHDVAEAVSAELGELVPDQAEAIDGRAQDLGSELEGIEERIAAVSEAHSGDEVLSFDPIPQYLLEEGGLDDLAPEEFLTALEAGNDPPASAVADVQDLIDEGEPRVVLHNPQTESGVTRQLRERAEGNGIPVVEISELVPADTDYATWMGGQVDALAEALES</sequence>
<evidence type="ECO:0000256" key="1">
    <source>
        <dbReference type="ARBA" id="ARBA00004196"/>
    </source>
</evidence>
<accession>A0A852U580</accession>
<keyword evidence="9" id="KW-1185">Reference proteome</keyword>
<keyword evidence="3" id="KW-0479">Metal-binding</keyword>
<dbReference type="PANTHER" id="PTHR42953:SF1">
    <property type="entry name" value="METAL-BINDING PROTEIN HI_0362-RELATED"/>
    <property type="match status" value="1"/>
</dbReference>
<keyword evidence="2 5" id="KW-0813">Transport</keyword>
<evidence type="ECO:0000256" key="7">
    <source>
        <dbReference type="SAM" id="SignalP"/>
    </source>
</evidence>
<protein>
    <submittedName>
        <fullName evidence="8">Zinc/manganese transport system substrate-binding protein</fullName>
    </submittedName>
</protein>
<comment type="subcellular location">
    <subcellularLocation>
        <location evidence="1">Cell envelope</location>
    </subcellularLocation>
</comment>
<feature type="chain" id="PRO_5039707667" evidence="7">
    <location>
        <begin position="24"/>
        <end position="364"/>
    </location>
</feature>
<dbReference type="AlphaFoldDB" id="A0A852U580"/>
<evidence type="ECO:0000256" key="3">
    <source>
        <dbReference type="ARBA" id="ARBA00022723"/>
    </source>
</evidence>